<keyword evidence="4" id="KW-1185">Reference proteome</keyword>
<dbReference type="Pfam" id="PF00379">
    <property type="entry name" value="Chitin_bind_4"/>
    <property type="match status" value="2"/>
</dbReference>
<dbReference type="InterPro" id="IPR000618">
    <property type="entry name" value="Insect_cuticle"/>
</dbReference>
<dbReference type="Proteomes" id="UP001497382">
    <property type="component" value="Unassembled WGS sequence"/>
</dbReference>
<organism evidence="3 4">
    <name type="scientific">Larinioides sclopetarius</name>
    <dbReference type="NCBI Taxonomy" id="280406"/>
    <lineage>
        <taxon>Eukaryota</taxon>
        <taxon>Metazoa</taxon>
        <taxon>Ecdysozoa</taxon>
        <taxon>Arthropoda</taxon>
        <taxon>Chelicerata</taxon>
        <taxon>Arachnida</taxon>
        <taxon>Araneae</taxon>
        <taxon>Araneomorphae</taxon>
        <taxon>Entelegynae</taxon>
        <taxon>Araneoidea</taxon>
        <taxon>Araneidae</taxon>
        <taxon>Larinioides</taxon>
    </lineage>
</organism>
<name>A0AAV2BZZ0_9ARAC</name>
<gene>
    <name evidence="3" type="ORF">LARSCL_LOCUS22528</name>
</gene>
<reference evidence="3 4" key="1">
    <citation type="submission" date="2024-04" db="EMBL/GenBank/DDBJ databases">
        <authorList>
            <person name="Rising A."/>
            <person name="Reimegard J."/>
            <person name="Sonavane S."/>
            <person name="Akerstrom W."/>
            <person name="Nylinder S."/>
            <person name="Hedman E."/>
            <person name="Kallberg Y."/>
        </authorList>
    </citation>
    <scope>NUCLEOTIDE SEQUENCE [LARGE SCALE GENOMIC DNA]</scope>
</reference>
<keyword evidence="1 2" id="KW-0193">Cuticle</keyword>
<dbReference type="PROSITE" id="PS51155">
    <property type="entry name" value="CHIT_BIND_RR_2"/>
    <property type="match status" value="2"/>
</dbReference>
<protein>
    <recommendedName>
        <fullName evidence="5">Cuticle protein 16.8</fullName>
    </recommendedName>
</protein>
<evidence type="ECO:0000313" key="3">
    <source>
        <dbReference type="EMBL" id="CAL1301434.1"/>
    </source>
</evidence>
<dbReference type="PANTHER" id="PTHR10380">
    <property type="entry name" value="CUTICLE PROTEIN"/>
    <property type="match status" value="1"/>
</dbReference>
<dbReference type="InterPro" id="IPR050468">
    <property type="entry name" value="Cuticle_Struct_Prot"/>
</dbReference>
<comment type="caution">
    <text evidence="3">The sequence shown here is derived from an EMBL/GenBank/DDBJ whole genome shotgun (WGS) entry which is preliminary data.</text>
</comment>
<evidence type="ECO:0000256" key="1">
    <source>
        <dbReference type="ARBA" id="ARBA00022460"/>
    </source>
</evidence>
<dbReference type="GO" id="GO:0062129">
    <property type="term" value="C:chitin-based extracellular matrix"/>
    <property type="evidence" value="ECO:0007669"/>
    <property type="project" value="TreeGrafter"/>
</dbReference>
<dbReference type="EMBL" id="CAXIEN010000694">
    <property type="protein sequence ID" value="CAL1301434.1"/>
    <property type="molecule type" value="Genomic_DNA"/>
</dbReference>
<sequence>MNQSLRSISYRLHLKNPRSGPFNCSSDVTCQSFPKEGHSVTNRKQAQISFEPTREFTLGCLLFCLVSGDHDDSYHQNPQPYNFGYAVQSHDGTQFRKEEANGHGQVQGSYGYRDQLGILREVHYVADHNGFRAQVKTNEPGTINKDPADVKVVANGNHGLHNYGNLFTHGNRARFQSVSSPQDYRNILKIHHPQPYKFGYSVKDHHGEQHREESGDGVGSVVGNYGFTDDRGIARQVNYVADHAGFRAQVKTNEPGTANQNPAAVQMISNDPYARGAAVPFLSQPTGVAVAPVVYGLGAGYAGLGYGGNGLGSGGYGLGYNGYGGALEYSGLLGGYGGLVNYGASLVGGAIRGYDSRFVALSSRN</sequence>
<dbReference type="GO" id="GO:0008010">
    <property type="term" value="F:structural constituent of chitin-based larval cuticle"/>
    <property type="evidence" value="ECO:0007669"/>
    <property type="project" value="TreeGrafter"/>
</dbReference>
<dbReference type="PANTHER" id="PTHR10380:SF173">
    <property type="entry name" value="CUTICULAR PROTEIN 47EF, ISOFORM C-RELATED"/>
    <property type="match status" value="1"/>
</dbReference>
<accession>A0AAV2BZZ0</accession>
<proteinExistence type="predicted"/>
<evidence type="ECO:0000256" key="2">
    <source>
        <dbReference type="PROSITE-ProRule" id="PRU00497"/>
    </source>
</evidence>
<evidence type="ECO:0008006" key="5">
    <source>
        <dbReference type="Google" id="ProtNLM"/>
    </source>
</evidence>
<dbReference type="AlphaFoldDB" id="A0AAV2BZZ0"/>
<evidence type="ECO:0000313" key="4">
    <source>
        <dbReference type="Proteomes" id="UP001497382"/>
    </source>
</evidence>